<organism evidence="5 6">
    <name type="scientific">Streptomyces anatolicus</name>
    <dbReference type="NCBI Taxonomy" id="2675858"/>
    <lineage>
        <taxon>Bacteria</taxon>
        <taxon>Bacillati</taxon>
        <taxon>Actinomycetota</taxon>
        <taxon>Actinomycetes</taxon>
        <taxon>Kitasatosporales</taxon>
        <taxon>Streptomycetaceae</taxon>
        <taxon>Streptomyces</taxon>
    </lineage>
</organism>
<comment type="function">
    <text evidence="3">Catalyzes the SAM-dependent triple methylation of the alpha-amino group of histidine to form hercynine, a step in the biosynthesis pathway of ergothioneine.</text>
</comment>
<dbReference type="RefSeq" id="WP_219686835.1">
    <property type="nucleotide sequence ID" value="NZ_WMBF01000007.1"/>
</dbReference>
<dbReference type="InterPro" id="IPR019257">
    <property type="entry name" value="MeTrfase_dom"/>
</dbReference>
<feature type="binding site" evidence="3">
    <location>
        <begin position="280"/>
        <end position="282"/>
    </location>
    <ligand>
        <name>L-histidine</name>
        <dbReference type="ChEBI" id="CHEBI:57595"/>
    </ligand>
</feature>
<evidence type="ECO:0000259" key="4">
    <source>
        <dbReference type="Pfam" id="PF10017"/>
    </source>
</evidence>
<dbReference type="EMBL" id="WMBF01000007">
    <property type="protein sequence ID" value="MBW5420329.1"/>
    <property type="molecule type" value="Genomic_DNA"/>
</dbReference>
<sequence length="320" mass="34690">MSPFLLTRTLPEDATGAALRADVLHGLTRTPKTLPPKWFYDARGSALFEEITTLPEYYPTRAEREILVARAAEIAEITGVRTLIELGSGSSEKTRHLIDAMTSLHTYVPVDVSESALTGAANTLLAQRPSLDVHALIADFTRGLALPGTPGPRLVAFLGGTLGNLLPTERTAFLSSVRDLLSPGDALLLGTDLVKDESVLVSAYDDAAGVTASFNKNVLAVINRELGADFDPAAFDHVAVWDREHEWIEMRLRSTADQTVKIPALDLAVDFAAGEETRTEISAKFRQEGVRAELAACGLDLTHWWTDERGRFALSLSTPV</sequence>
<feature type="binding site" evidence="3">
    <location>
        <begin position="139"/>
        <end position="140"/>
    </location>
    <ligand>
        <name>S-adenosyl-L-methionine</name>
        <dbReference type="ChEBI" id="CHEBI:59789"/>
    </ligand>
</feature>
<keyword evidence="6" id="KW-1185">Reference proteome</keyword>
<evidence type="ECO:0000256" key="1">
    <source>
        <dbReference type="ARBA" id="ARBA00022603"/>
    </source>
</evidence>
<dbReference type="InterPro" id="IPR051128">
    <property type="entry name" value="EgtD_Methyltrsf_superfamily"/>
</dbReference>
<comment type="caution">
    <text evidence="5">The sequence shown here is derived from an EMBL/GenBank/DDBJ whole genome shotgun (WGS) entry which is preliminary data.</text>
</comment>
<feature type="binding site" evidence="3">
    <location>
        <position position="164"/>
    </location>
    <ligand>
        <name>L-histidine</name>
        <dbReference type="ChEBI" id="CHEBI:57595"/>
    </ligand>
</feature>
<evidence type="ECO:0000313" key="6">
    <source>
        <dbReference type="Proteomes" id="UP001197114"/>
    </source>
</evidence>
<feature type="binding site" evidence="3">
    <location>
        <position position="57"/>
    </location>
    <ligand>
        <name>L-histidine</name>
        <dbReference type="ChEBI" id="CHEBI:57595"/>
    </ligand>
</feature>
<dbReference type="NCBIfam" id="TIGR03438">
    <property type="entry name" value="egtD_ergothio"/>
    <property type="match status" value="1"/>
</dbReference>
<feature type="domain" description="Histidine-specific methyltransferase SAM-dependent" evidence="4">
    <location>
        <begin position="20"/>
        <end position="317"/>
    </location>
</feature>
<protein>
    <recommendedName>
        <fullName evidence="3">Histidine N-alpha-methyltransferase</fullName>
        <ecNumber evidence="3">2.1.1.44</ecNumber>
    </recommendedName>
    <alternativeName>
        <fullName evidence="3">Histidine trimethyltransferase</fullName>
    </alternativeName>
</protein>
<dbReference type="PIRSF" id="PIRSF018005">
    <property type="entry name" value="UCP018005"/>
    <property type="match status" value="1"/>
</dbReference>
<comment type="subunit">
    <text evidence="3">Monomer.</text>
</comment>
<proteinExistence type="inferred from homology"/>
<dbReference type="Pfam" id="PF10017">
    <property type="entry name" value="Methyltransf_33"/>
    <property type="match status" value="1"/>
</dbReference>
<comment type="similarity">
    <text evidence="3">Belongs to the methyltransferase superfamily. EgtD family.</text>
</comment>
<dbReference type="InterPro" id="IPR035094">
    <property type="entry name" value="EgtD"/>
</dbReference>
<evidence type="ECO:0000256" key="2">
    <source>
        <dbReference type="ARBA" id="ARBA00022679"/>
    </source>
</evidence>
<dbReference type="InterPro" id="IPR017804">
    <property type="entry name" value="MeTrfase_EgtD-like"/>
</dbReference>
<keyword evidence="3" id="KW-0949">S-adenosyl-L-methionine</keyword>
<dbReference type="GO" id="GO:0052706">
    <property type="term" value="F:L-histidine N(alpha)-methyltransferase activity"/>
    <property type="evidence" value="ECO:0007669"/>
    <property type="project" value="UniProtKB-EC"/>
</dbReference>
<name>A0ABS6YFZ1_9ACTN</name>
<dbReference type="PANTHER" id="PTHR43397:SF1">
    <property type="entry name" value="ERGOTHIONEINE BIOSYNTHESIS PROTEIN 1"/>
    <property type="match status" value="1"/>
</dbReference>
<dbReference type="Proteomes" id="UP001197114">
    <property type="component" value="Unassembled WGS sequence"/>
</dbReference>
<gene>
    <name evidence="3 5" type="primary">egtD</name>
    <name evidence="5" type="ORF">GKQ77_01925</name>
</gene>
<dbReference type="EC" id="2.1.1.44" evidence="3"/>
<feature type="binding site" evidence="3">
    <location>
        <position position="204"/>
    </location>
    <ligand>
        <name>L-histidine</name>
        <dbReference type="ChEBI" id="CHEBI:57595"/>
    </ligand>
</feature>
<dbReference type="HAMAP" id="MF_02037">
    <property type="entry name" value="EgtD"/>
    <property type="match status" value="1"/>
</dbReference>
<accession>A0ABS6YFZ1</accession>
<comment type="pathway">
    <text evidence="3">Amino-acid biosynthesis; ergothioneine biosynthesis.</text>
</comment>
<dbReference type="Gene3D" id="3.40.50.150">
    <property type="entry name" value="Vaccinia Virus protein VP39"/>
    <property type="match status" value="1"/>
</dbReference>
<feature type="binding site" evidence="3">
    <location>
        <position position="111"/>
    </location>
    <ligand>
        <name>S-adenosyl-L-methionine</name>
        <dbReference type="ChEBI" id="CHEBI:59789"/>
    </ligand>
</feature>
<dbReference type="SUPFAM" id="SSF53335">
    <property type="entry name" value="S-adenosyl-L-methionine-dependent methyltransferases"/>
    <property type="match status" value="1"/>
</dbReference>
<keyword evidence="1 3" id="KW-0489">Methyltransferase</keyword>
<dbReference type="GO" id="GO:0032259">
    <property type="term" value="P:methylation"/>
    <property type="evidence" value="ECO:0007669"/>
    <property type="project" value="UniProtKB-KW"/>
</dbReference>
<comment type="catalytic activity">
    <reaction evidence="3">
        <text>L-histidine + 3 S-adenosyl-L-methionine = hercynine + 3 S-adenosyl-L-homocysteine + 3 H(+)</text>
        <dbReference type="Rhea" id="RHEA:38471"/>
        <dbReference type="ChEBI" id="CHEBI:15378"/>
        <dbReference type="ChEBI" id="CHEBI:15781"/>
        <dbReference type="ChEBI" id="CHEBI:57595"/>
        <dbReference type="ChEBI" id="CHEBI:57856"/>
        <dbReference type="ChEBI" id="CHEBI:59789"/>
        <dbReference type="EC" id="2.1.1.44"/>
    </reaction>
</comment>
<evidence type="ECO:0000256" key="3">
    <source>
        <dbReference type="HAMAP-Rule" id="MF_02037"/>
    </source>
</evidence>
<evidence type="ECO:0000313" key="5">
    <source>
        <dbReference type="EMBL" id="MBW5420329.1"/>
    </source>
</evidence>
<feature type="binding site" evidence="3">
    <location>
        <position position="87"/>
    </location>
    <ligand>
        <name>S-adenosyl-L-methionine</name>
        <dbReference type="ChEBI" id="CHEBI:59789"/>
    </ligand>
</feature>
<dbReference type="InterPro" id="IPR029063">
    <property type="entry name" value="SAM-dependent_MTases_sf"/>
</dbReference>
<dbReference type="InterPro" id="IPR032888">
    <property type="entry name" value="EgtD_Actinobacteria"/>
</dbReference>
<dbReference type="PANTHER" id="PTHR43397">
    <property type="entry name" value="ERGOTHIONEINE BIOSYNTHESIS PROTEIN 1"/>
    <property type="match status" value="1"/>
</dbReference>
<keyword evidence="2 3" id="KW-0808">Transferase</keyword>
<reference evidence="5 6" key="1">
    <citation type="submission" date="2019-11" db="EMBL/GenBank/DDBJ databases">
        <authorList>
            <person name="Ay H."/>
        </authorList>
    </citation>
    <scope>NUCLEOTIDE SEQUENCE [LARGE SCALE GENOMIC DNA]</scope>
    <source>
        <strain evidence="5 6">BG9H</strain>
    </source>
</reference>
<feature type="binding site" evidence="3">
    <location>
        <position position="93"/>
    </location>
    <ligand>
        <name>S-adenosyl-L-methionine</name>
        <dbReference type="ChEBI" id="CHEBI:59789"/>
    </ligand>
</feature>